<sequence>MSMRLTFDLGLDDQEVKDTQRAIASKEDVGRQVILHGYKEAIAARVLVQEGCEQLLLGKQVAAIGKEDIHTVASEVLHLKGLCAARLQIDLWDMALQHQIRAGGDDAVGILLSTSSSWLACLQYTHLDHLEWGLELLDLFGV</sequence>
<evidence type="ECO:0000313" key="2">
    <source>
        <dbReference type="Proteomes" id="UP000215902"/>
    </source>
</evidence>
<name>A0A267E604_9PLAT</name>
<comment type="caution">
    <text evidence="1">The sequence shown here is derived from an EMBL/GenBank/DDBJ whole genome shotgun (WGS) entry which is preliminary data.</text>
</comment>
<keyword evidence="2" id="KW-1185">Reference proteome</keyword>
<accession>A0A267E604</accession>
<protein>
    <submittedName>
        <fullName evidence="1">Uncharacterized protein</fullName>
    </submittedName>
</protein>
<dbReference type="AlphaFoldDB" id="A0A267E604"/>
<dbReference type="EMBL" id="NIVC01002665">
    <property type="protein sequence ID" value="PAA56092.1"/>
    <property type="molecule type" value="Genomic_DNA"/>
</dbReference>
<gene>
    <name evidence="1" type="ORF">BOX15_Mlig014310g1</name>
</gene>
<dbReference type="Proteomes" id="UP000215902">
    <property type="component" value="Unassembled WGS sequence"/>
</dbReference>
<reference evidence="1 2" key="1">
    <citation type="submission" date="2017-06" db="EMBL/GenBank/DDBJ databases">
        <title>A platform for efficient transgenesis in Macrostomum lignano, a flatworm model organism for stem cell research.</title>
        <authorList>
            <person name="Berezikov E."/>
        </authorList>
    </citation>
    <scope>NUCLEOTIDE SEQUENCE [LARGE SCALE GENOMIC DNA]</scope>
    <source>
        <strain evidence="1">DV1</strain>
        <tissue evidence="1">Whole organism</tissue>
    </source>
</reference>
<organism evidence="1 2">
    <name type="scientific">Macrostomum lignano</name>
    <dbReference type="NCBI Taxonomy" id="282301"/>
    <lineage>
        <taxon>Eukaryota</taxon>
        <taxon>Metazoa</taxon>
        <taxon>Spiralia</taxon>
        <taxon>Lophotrochozoa</taxon>
        <taxon>Platyhelminthes</taxon>
        <taxon>Rhabditophora</taxon>
        <taxon>Macrostomorpha</taxon>
        <taxon>Macrostomida</taxon>
        <taxon>Macrostomidae</taxon>
        <taxon>Macrostomum</taxon>
    </lineage>
</organism>
<proteinExistence type="predicted"/>
<evidence type="ECO:0000313" key="1">
    <source>
        <dbReference type="EMBL" id="PAA56092.1"/>
    </source>
</evidence>